<dbReference type="InterPro" id="IPR008271">
    <property type="entry name" value="Ser/Thr_kinase_AS"/>
</dbReference>
<dbReference type="InterPro" id="IPR011990">
    <property type="entry name" value="TPR-like_helical_dom_sf"/>
</dbReference>
<dbReference type="Pfam" id="PF13424">
    <property type="entry name" value="TPR_12"/>
    <property type="match status" value="1"/>
</dbReference>
<dbReference type="PANTHER" id="PTHR43289:SF34">
    <property type="entry name" value="SERINE_THREONINE-PROTEIN KINASE YBDM-RELATED"/>
    <property type="match status" value="1"/>
</dbReference>
<keyword evidence="9" id="KW-1185">Reference proteome</keyword>
<reference evidence="8" key="1">
    <citation type="submission" date="2022-07" db="EMBL/GenBank/DDBJ databases">
        <title>Tahibacter sp., a new gammaproteobacterium isolated from the silt sample collected at pig farm.</title>
        <authorList>
            <person name="Chen H."/>
        </authorList>
    </citation>
    <scope>NUCLEOTIDE SEQUENCE</scope>
    <source>
        <strain evidence="8">P2K</strain>
    </source>
</reference>
<dbReference type="InterPro" id="IPR017441">
    <property type="entry name" value="Protein_kinase_ATP_BS"/>
</dbReference>
<keyword evidence="2 5" id="KW-0547">Nucleotide-binding</keyword>
<gene>
    <name evidence="8" type="ORF">NM961_05085</name>
</gene>
<dbReference type="PROSITE" id="PS00107">
    <property type="entry name" value="PROTEIN_KINASE_ATP"/>
    <property type="match status" value="1"/>
</dbReference>
<comment type="caution">
    <text evidence="8">The sequence shown here is derived from an EMBL/GenBank/DDBJ whole genome shotgun (WGS) entry which is preliminary data.</text>
</comment>
<proteinExistence type="predicted"/>
<dbReference type="Gene3D" id="1.10.510.10">
    <property type="entry name" value="Transferase(Phosphotransferase) domain 1"/>
    <property type="match status" value="1"/>
</dbReference>
<feature type="binding site" evidence="5">
    <location>
        <position position="110"/>
    </location>
    <ligand>
        <name>ATP</name>
        <dbReference type="ChEBI" id="CHEBI:30616"/>
    </ligand>
</feature>
<dbReference type="InterPro" id="IPR011009">
    <property type="entry name" value="Kinase-like_dom_sf"/>
</dbReference>
<dbReference type="Gene3D" id="3.30.200.20">
    <property type="entry name" value="Phosphorylase Kinase, domain 1"/>
    <property type="match status" value="1"/>
</dbReference>
<dbReference type="Proteomes" id="UP001165498">
    <property type="component" value="Unassembled WGS sequence"/>
</dbReference>
<feature type="region of interest" description="Disordered" evidence="6">
    <location>
        <begin position="844"/>
        <end position="916"/>
    </location>
</feature>
<dbReference type="PANTHER" id="PTHR43289">
    <property type="entry name" value="MITOGEN-ACTIVATED PROTEIN KINASE KINASE KINASE 20-RELATED"/>
    <property type="match status" value="1"/>
</dbReference>
<dbReference type="SMART" id="SM00220">
    <property type="entry name" value="S_TKc"/>
    <property type="match status" value="1"/>
</dbReference>
<evidence type="ECO:0000256" key="3">
    <source>
        <dbReference type="ARBA" id="ARBA00022777"/>
    </source>
</evidence>
<dbReference type="RefSeq" id="WP_255912209.1">
    <property type="nucleotide sequence ID" value="NZ_JANFQO010000004.1"/>
</dbReference>
<keyword evidence="1" id="KW-0808">Transferase</keyword>
<organism evidence="8 9">
    <name type="scientific">Tahibacter harae</name>
    <dbReference type="NCBI Taxonomy" id="2963937"/>
    <lineage>
        <taxon>Bacteria</taxon>
        <taxon>Pseudomonadati</taxon>
        <taxon>Pseudomonadota</taxon>
        <taxon>Gammaproteobacteria</taxon>
        <taxon>Lysobacterales</taxon>
        <taxon>Rhodanobacteraceae</taxon>
        <taxon>Tahibacter</taxon>
    </lineage>
</organism>
<evidence type="ECO:0000256" key="5">
    <source>
        <dbReference type="PROSITE-ProRule" id="PRU10141"/>
    </source>
</evidence>
<feature type="compositionally biased region" description="Low complexity" evidence="6">
    <location>
        <begin position="864"/>
        <end position="882"/>
    </location>
</feature>
<dbReference type="PROSITE" id="PS50011">
    <property type="entry name" value="PROTEIN_KINASE_DOM"/>
    <property type="match status" value="1"/>
</dbReference>
<evidence type="ECO:0000256" key="2">
    <source>
        <dbReference type="ARBA" id="ARBA00022741"/>
    </source>
</evidence>
<dbReference type="PROSITE" id="PS00108">
    <property type="entry name" value="PROTEIN_KINASE_ST"/>
    <property type="match status" value="1"/>
</dbReference>
<dbReference type="Gene3D" id="1.25.40.10">
    <property type="entry name" value="Tetratricopeptide repeat domain"/>
    <property type="match status" value="1"/>
</dbReference>
<dbReference type="InterPro" id="IPR000719">
    <property type="entry name" value="Prot_kinase_dom"/>
</dbReference>
<evidence type="ECO:0000313" key="8">
    <source>
        <dbReference type="EMBL" id="MCQ4164080.1"/>
    </source>
</evidence>
<evidence type="ECO:0000313" key="9">
    <source>
        <dbReference type="Proteomes" id="UP001165498"/>
    </source>
</evidence>
<dbReference type="SUPFAM" id="SSF56112">
    <property type="entry name" value="Protein kinase-like (PK-like)"/>
    <property type="match status" value="1"/>
</dbReference>
<keyword evidence="4 5" id="KW-0067">ATP-binding</keyword>
<dbReference type="Pfam" id="PF00069">
    <property type="entry name" value="Pkinase"/>
    <property type="match status" value="1"/>
</dbReference>
<evidence type="ECO:0000259" key="7">
    <source>
        <dbReference type="PROSITE" id="PS50011"/>
    </source>
</evidence>
<evidence type="ECO:0000256" key="6">
    <source>
        <dbReference type="SAM" id="MobiDB-lite"/>
    </source>
</evidence>
<accession>A0ABT1QP78</accession>
<name>A0ABT1QP78_9GAMM</name>
<evidence type="ECO:0000256" key="1">
    <source>
        <dbReference type="ARBA" id="ARBA00022679"/>
    </source>
</evidence>
<protein>
    <submittedName>
        <fullName evidence="8">Serine/threonine-protein kinase</fullName>
    </submittedName>
</protein>
<dbReference type="GO" id="GO:0016301">
    <property type="term" value="F:kinase activity"/>
    <property type="evidence" value="ECO:0007669"/>
    <property type="project" value="UniProtKB-KW"/>
</dbReference>
<dbReference type="CDD" id="cd14014">
    <property type="entry name" value="STKc_PknB_like"/>
    <property type="match status" value="1"/>
</dbReference>
<dbReference type="SUPFAM" id="SSF48452">
    <property type="entry name" value="TPR-like"/>
    <property type="match status" value="1"/>
</dbReference>
<sequence>MTSSSIDRIKQLFDQLVELPLEQRDGWLDAQADLDQETRRHLQGLLAADARVADLTSRPALGRSPADPRNWIGRRIGPYEIVRELGRGGMGSVFLGSRVDGGVAQQVAIKIVRPDMLDTNTLARFRLERQVLAVLQHPNIAGMLDLGELDDGSPYAVMEYVDGAPIHVHVRERQLDLRQRLQLFLQVCDAVAYAHANMVVHRDLKPGNVLVDRGGRPRLLDFGIAKPLQSRLGAVEVEETSAAQRFLSPAHAAPEQLRDGRVGAACDVYGLGTLLYELLTGLPPFALGERSLAELQHEILEVDPPAPSRRSEQARRLGVDRDLDLITLRCLRKQPADRYSSVEHLAEDVRNHLQGRPVQARRGNAWYRASRFAARHRLAVSLAGVALAVAGTGAALLWRQQLATAAQRSRADEMTSLITDAVASLDPNSSKLDLSAREVFERVAAQAKASPRLEPDSRARVLAAIAAINLDLGQPQQAERLLADIDPGLLAPEQRNEVLLNRTRALLDTGRHDEAQALIRRGLAESADPAAAARWKLHEAEWEASQGREGESLAMIEAIDPALLSPADQEARASQRVLMLMSSGDAALRAEAIPALSALIAAQKARLGENAPAVLDTMNLLILQQVRASKVDQAEQLGNVQMRIAETVFGRNSLRFGAALSTAAMIERARGNFARAYELHREELEIVKAQSGETTPAAAKVYLNLALCADKIGKVEESAGYYRLATDTAAKVWPPLHLNVFLFRAGHALFLAEQGKYAEAQALVRLSLADAERYPQLKEKDIHPFALAVDALGDYHANPTPARREALAKALRDSADNAMARSTREATQMLTEVVGRLGVEPAPAKPVEAQQATAAVQGKPEAVAQAQGKPPAGQAQGKQPAPSDQGKPAAARQDQGKSGSPQSDQPGSDAPRQGQK</sequence>
<dbReference type="EMBL" id="JANFQO010000004">
    <property type="protein sequence ID" value="MCQ4164080.1"/>
    <property type="molecule type" value="Genomic_DNA"/>
</dbReference>
<feature type="compositionally biased region" description="Polar residues" evidence="6">
    <location>
        <begin position="896"/>
        <end position="906"/>
    </location>
</feature>
<evidence type="ECO:0000256" key="4">
    <source>
        <dbReference type="ARBA" id="ARBA00022840"/>
    </source>
</evidence>
<feature type="domain" description="Protein kinase" evidence="7">
    <location>
        <begin position="79"/>
        <end position="353"/>
    </location>
</feature>
<keyword evidence="3 8" id="KW-0418">Kinase</keyword>